<dbReference type="PANTHER" id="PTHR30115:SF11">
    <property type="entry name" value="NITROGEN REGULATORY PROTEIN P-II HOMOLOG"/>
    <property type="match status" value="1"/>
</dbReference>
<sequence>MSDSRVDTVVEAIISAVQTGEIGDSKIFIIPIEDAIRIRTGQNRDEAL</sequence>
<dbReference type="GO" id="GO:0005524">
    <property type="term" value="F:ATP binding"/>
    <property type="evidence" value="ECO:0007669"/>
    <property type="project" value="TreeGrafter"/>
</dbReference>
<dbReference type="GO" id="GO:0030234">
    <property type="term" value="F:enzyme regulator activity"/>
    <property type="evidence" value="ECO:0007669"/>
    <property type="project" value="InterPro"/>
</dbReference>
<evidence type="ECO:0000313" key="1">
    <source>
        <dbReference type="EMBL" id="KLL42298.1"/>
    </source>
</evidence>
<evidence type="ECO:0000313" key="4">
    <source>
        <dbReference type="Proteomes" id="UP000255140"/>
    </source>
</evidence>
<organism evidence="1 3">
    <name type="scientific">Streptococcus agalactiae</name>
    <dbReference type="NCBI Taxonomy" id="1311"/>
    <lineage>
        <taxon>Bacteria</taxon>
        <taxon>Bacillati</taxon>
        <taxon>Bacillota</taxon>
        <taxon>Bacilli</taxon>
        <taxon>Lactobacillales</taxon>
        <taxon>Streptococcaceae</taxon>
        <taxon>Streptococcus</taxon>
    </lineage>
</organism>
<dbReference type="AlphaFoldDB" id="A0A0H1TMY0"/>
<dbReference type="PANTHER" id="PTHR30115">
    <property type="entry name" value="NITROGEN REGULATORY PROTEIN P-II"/>
    <property type="match status" value="1"/>
</dbReference>
<dbReference type="Gene3D" id="3.30.70.120">
    <property type="match status" value="1"/>
</dbReference>
<dbReference type="EMBL" id="LBKL01000036">
    <property type="protein sequence ID" value="KLL42298.1"/>
    <property type="molecule type" value="Genomic_DNA"/>
</dbReference>
<dbReference type="SMART" id="SM00938">
    <property type="entry name" value="P-II"/>
    <property type="match status" value="1"/>
</dbReference>
<evidence type="ECO:0000313" key="3">
    <source>
        <dbReference type="Proteomes" id="UP000035346"/>
    </source>
</evidence>
<dbReference type="GO" id="GO:0006808">
    <property type="term" value="P:regulation of nitrogen utilization"/>
    <property type="evidence" value="ECO:0007669"/>
    <property type="project" value="InterPro"/>
</dbReference>
<dbReference type="InterPro" id="IPR015867">
    <property type="entry name" value="N-reg_PII/ATP_PRibTrfase_C"/>
</dbReference>
<dbReference type="InterPro" id="IPR002187">
    <property type="entry name" value="N-reg_PII"/>
</dbReference>
<proteinExistence type="predicted"/>
<dbReference type="GO" id="GO:0005829">
    <property type="term" value="C:cytosol"/>
    <property type="evidence" value="ECO:0007669"/>
    <property type="project" value="TreeGrafter"/>
</dbReference>
<dbReference type="RefSeq" id="WP_001285358.1">
    <property type="nucleotide sequence ID" value="NZ_CP121159.1"/>
</dbReference>
<dbReference type="Proteomes" id="UP000035346">
    <property type="component" value="Unassembled WGS sequence"/>
</dbReference>
<dbReference type="SUPFAM" id="SSF54913">
    <property type="entry name" value="GlnB-like"/>
    <property type="match status" value="1"/>
</dbReference>
<gene>
    <name evidence="2" type="primary">glnB</name>
    <name evidence="2" type="ORF">NCTC9828_00541</name>
    <name evidence="1" type="ORF">WA04_02680</name>
</gene>
<comment type="caution">
    <text evidence="1">The sequence shown here is derived from an EMBL/GenBank/DDBJ whole genome shotgun (WGS) entry which is preliminary data.</text>
</comment>
<dbReference type="Proteomes" id="UP000255140">
    <property type="component" value="Unassembled WGS sequence"/>
</dbReference>
<dbReference type="EMBL" id="UHEW01000005">
    <property type="protein sequence ID" value="SUN27846.1"/>
    <property type="molecule type" value="Genomic_DNA"/>
</dbReference>
<protein>
    <submittedName>
        <fullName evidence="1">Nitrogen regulatory protein P-II</fullName>
    </submittedName>
</protein>
<evidence type="ECO:0000313" key="2">
    <source>
        <dbReference type="EMBL" id="SUN27846.1"/>
    </source>
</evidence>
<reference evidence="1 3" key="1">
    <citation type="journal article" date="2015" name="PLoS ONE">
        <title>Genomic analysis reveals the molecular basis for capsule loss in the group B streptococcus population.</title>
        <authorList>
            <consortium name="DEVANI Consortium"/>
            <person name="Rosini R."/>
            <person name="Campisi E."/>
            <person name="De Chiara M."/>
            <person name="Tettelin H."/>
            <person name="Rinaudo D."/>
            <person name="Toniolo C."/>
            <person name="Metruccio M."/>
            <person name="Guidotti S."/>
            <person name="Sorensen U.B."/>
            <person name="Kilian M."/>
            <person name="Ramirez M."/>
            <person name="Janulczyk R."/>
            <person name="Donati C."/>
            <person name="Grandi G."/>
            <person name="Margarit I."/>
        </authorList>
    </citation>
    <scope>NUCLEOTIDE SEQUENCE [LARGE SCALE GENOMIC DNA]</scope>
    <source>
        <strain evidence="1 3">DK-B-USS-215</strain>
    </source>
</reference>
<dbReference type="Pfam" id="PF00543">
    <property type="entry name" value="P-II"/>
    <property type="match status" value="1"/>
</dbReference>
<name>A0A0H1TMY0_STRAG</name>
<accession>A0A0H1TMY0</accession>
<reference evidence="2 4" key="2">
    <citation type="submission" date="2018-06" db="EMBL/GenBank/DDBJ databases">
        <authorList>
            <consortium name="Pathogen Informatics"/>
            <person name="Doyle S."/>
        </authorList>
    </citation>
    <scope>NUCLEOTIDE SEQUENCE [LARGE SCALE GENOMIC DNA]</scope>
    <source>
        <strain evidence="2 4">NCTC9828</strain>
    </source>
</reference>
<dbReference type="PROSITE" id="PS51343">
    <property type="entry name" value="PII_GLNB_DOM"/>
    <property type="match status" value="1"/>
</dbReference>
<dbReference type="InterPro" id="IPR011322">
    <property type="entry name" value="N-reg_PII-like_a/b"/>
</dbReference>